<reference evidence="1 2" key="1">
    <citation type="submission" date="2021-03" db="EMBL/GenBank/DDBJ databases">
        <title>Antimicrobial resistance genes in bacteria isolated from Japanese honey, and their potential for conferring macrolide and lincosamide resistance in the American foulbrood pathogen Paenibacillus larvae.</title>
        <authorList>
            <person name="Okamoto M."/>
            <person name="Kumagai M."/>
            <person name="Kanamori H."/>
            <person name="Takamatsu D."/>
        </authorList>
    </citation>
    <scope>NUCLEOTIDE SEQUENCE [LARGE SCALE GENOMIC DNA]</scope>
    <source>
        <strain evidence="1 2">J1TS3</strain>
    </source>
</reference>
<evidence type="ECO:0008006" key="3">
    <source>
        <dbReference type="Google" id="ProtNLM"/>
    </source>
</evidence>
<dbReference type="EMBL" id="BOQT01000026">
    <property type="protein sequence ID" value="GIN23133.1"/>
    <property type="molecule type" value="Genomic_DNA"/>
</dbReference>
<keyword evidence="2" id="KW-1185">Reference proteome</keyword>
<dbReference type="RefSeq" id="WP_212963899.1">
    <property type="nucleotide sequence ID" value="NZ_BOQT01000026.1"/>
</dbReference>
<dbReference type="Proteomes" id="UP000680279">
    <property type="component" value="Unassembled WGS sequence"/>
</dbReference>
<evidence type="ECO:0000313" key="2">
    <source>
        <dbReference type="Proteomes" id="UP000680279"/>
    </source>
</evidence>
<protein>
    <recommendedName>
        <fullName evidence="3">Phage protein</fullName>
    </recommendedName>
</protein>
<organism evidence="1 2">
    <name type="scientific">Siminovitchia fordii</name>
    <dbReference type="NCBI Taxonomy" id="254759"/>
    <lineage>
        <taxon>Bacteria</taxon>
        <taxon>Bacillati</taxon>
        <taxon>Bacillota</taxon>
        <taxon>Bacilli</taxon>
        <taxon>Bacillales</taxon>
        <taxon>Bacillaceae</taxon>
        <taxon>Siminovitchia</taxon>
    </lineage>
</organism>
<sequence length="80" mass="9095">MNNFEVQITSVNMRYSGGVVSSVQVHFTGHDEERTINLNGYIPLTYEEYRGNESITNLEKLVRQNVSARLLEGLEEDTST</sequence>
<gene>
    <name evidence="1" type="ORF">J1TS3_42670</name>
</gene>
<name>A0ABQ4KD78_9BACI</name>
<comment type="caution">
    <text evidence="1">The sequence shown here is derived from an EMBL/GenBank/DDBJ whole genome shotgun (WGS) entry which is preliminary data.</text>
</comment>
<evidence type="ECO:0000313" key="1">
    <source>
        <dbReference type="EMBL" id="GIN23133.1"/>
    </source>
</evidence>
<accession>A0ABQ4KD78</accession>
<proteinExistence type="predicted"/>